<protein>
    <submittedName>
        <fullName evidence="2">Uncharacterized protein</fullName>
    </submittedName>
</protein>
<reference evidence="2 3" key="1">
    <citation type="submission" date="2021-08" db="EMBL/GenBank/DDBJ databases">
        <title>WGS of actinomycetes from Thailand.</title>
        <authorList>
            <person name="Thawai C."/>
        </authorList>
    </citation>
    <scope>NUCLEOTIDE SEQUENCE [LARGE SCALE GENOMIC DNA]</scope>
    <source>
        <strain evidence="2 3">PLK6-54</strain>
    </source>
</reference>
<gene>
    <name evidence="2" type="ORF">K7862_13445</name>
</gene>
<accession>A0ABS7Q651</accession>
<sequence>MLTLEGMGGGRTEQRHVCEECGDPSRPAQERGVAIPLGVVRCDPCWERLANELAEIDGVTDRPTPEPDAESTRWIEPDNECPRCGMEVRPVRTNYDRWVNLATSPMRAKEVPRPYRWRVRTLTARHSAYPIGVIAVKVSGIEPLPDDPVTPAHTVVCADPVAIEEVRRARLAEVERQYRLPPSVGEFEDE</sequence>
<name>A0ABS7Q651_9ACTN</name>
<feature type="region of interest" description="Disordered" evidence="1">
    <location>
        <begin position="1"/>
        <end position="27"/>
    </location>
</feature>
<proteinExistence type="predicted"/>
<comment type="caution">
    <text evidence="2">The sequence shown here is derived from an EMBL/GenBank/DDBJ whole genome shotgun (WGS) entry which is preliminary data.</text>
</comment>
<keyword evidence="3" id="KW-1185">Reference proteome</keyword>
<evidence type="ECO:0000313" key="3">
    <source>
        <dbReference type="Proteomes" id="UP000778578"/>
    </source>
</evidence>
<feature type="compositionally biased region" description="Gly residues" evidence="1">
    <location>
        <begin position="1"/>
        <end position="11"/>
    </location>
</feature>
<evidence type="ECO:0000256" key="1">
    <source>
        <dbReference type="SAM" id="MobiDB-lite"/>
    </source>
</evidence>
<organism evidence="2 3">
    <name type="scientific">Actinacidiphila acidipaludis</name>
    <dbReference type="NCBI Taxonomy" id="2873382"/>
    <lineage>
        <taxon>Bacteria</taxon>
        <taxon>Bacillati</taxon>
        <taxon>Actinomycetota</taxon>
        <taxon>Actinomycetes</taxon>
        <taxon>Kitasatosporales</taxon>
        <taxon>Streptomycetaceae</taxon>
        <taxon>Actinacidiphila</taxon>
    </lineage>
</organism>
<dbReference type="EMBL" id="JAINZZ010000013">
    <property type="protein sequence ID" value="MBY8878633.1"/>
    <property type="molecule type" value="Genomic_DNA"/>
</dbReference>
<dbReference type="RefSeq" id="WP_222962780.1">
    <property type="nucleotide sequence ID" value="NZ_JAINZZ010000013.1"/>
</dbReference>
<evidence type="ECO:0000313" key="2">
    <source>
        <dbReference type="EMBL" id="MBY8878633.1"/>
    </source>
</evidence>
<dbReference type="Proteomes" id="UP000778578">
    <property type="component" value="Unassembled WGS sequence"/>
</dbReference>